<dbReference type="Proteomes" id="UP000006753">
    <property type="component" value="Unassembled WGS sequence"/>
</dbReference>
<dbReference type="Pfam" id="PF00201">
    <property type="entry name" value="UDPGT"/>
    <property type="match status" value="1"/>
</dbReference>
<dbReference type="PANTHER" id="PTHR48043">
    <property type="entry name" value="EG:EG0003.4 PROTEIN-RELATED"/>
    <property type="match status" value="1"/>
</dbReference>
<dbReference type="OrthoDB" id="5835829at2759"/>
<organism evidence="4 5">
    <name type="scientific">Marssonina brunnea f. sp. multigermtubi (strain MB_m1)</name>
    <name type="common">Marssonina leaf spot fungus</name>
    <dbReference type="NCBI Taxonomy" id="1072389"/>
    <lineage>
        <taxon>Eukaryota</taxon>
        <taxon>Fungi</taxon>
        <taxon>Dikarya</taxon>
        <taxon>Ascomycota</taxon>
        <taxon>Pezizomycotina</taxon>
        <taxon>Leotiomycetes</taxon>
        <taxon>Helotiales</taxon>
        <taxon>Drepanopezizaceae</taxon>
        <taxon>Drepanopeziza</taxon>
    </lineage>
</organism>
<evidence type="ECO:0000256" key="2">
    <source>
        <dbReference type="ARBA" id="ARBA00022679"/>
    </source>
</evidence>
<keyword evidence="2 4" id="KW-0808">Transferase</keyword>
<keyword evidence="5" id="KW-1185">Reference proteome</keyword>
<keyword evidence="3" id="KW-0472">Membrane</keyword>
<evidence type="ECO:0000313" key="5">
    <source>
        <dbReference type="Proteomes" id="UP000006753"/>
    </source>
</evidence>
<proteinExistence type="predicted"/>
<evidence type="ECO:0000256" key="3">
    <source>
        <dbReference type="SAM" id="Phobius"/>
    </source>
</evidence>
<name>K1Y623_MARBU</name>
<dbReference type="CDD" id="cd03784">
    <property type="entry name" value="GT1_Gtf-like"/>
    <property type="match status" value="1"/>
</dbReference>
<dbReference type="EMBL" id="JH921429">
    <property type="protein sequence ID" value="EKD20629.1"/>
    <property type="molecule type" value="Genomic_DNA"/>
</dbReference>
<evidence type="ECO:0000313" key="4">
    <source>
        <dbReference type="EMBL" id="EKD20629.1"/>
    </source>
</evidence>
<dbReference type="eggNOG" id="KOG1192">
    <property type="taxonomic scope" value="Eukaryota"/>
</dbReference>
<keyword evidence="1" id="KW-0328">Glycosyltransferase</keyword>
<feature type="transmembrane region" description="Helical" evidence="3">
    <location>
        <begin position="479"/>
        <end position="498"/>
    </location>
</feature>
<dbReference type="KEGG" id="mbe:MBM_01311"/>
<sequence length="503" mass="55491">MPSSAIPPRHILAIAVVGRRTHLTPVLEICEVLHSYGHKITIAGMEGQIHNLPSWASNTISVCHAMDDKAAQIHHELCEAVATERKGLKAMAATLTYFDSFYPEIHRNLKPILAPRTGPEKIDFVIADFFEIAAIDLALEFNIPLGFAPGIAGIPGQQQTLMNTENATLVQRTRETWIALCLLSGLLPFIRNRLALRAQNTKIKDRAHISFINSFMGLETPVPLDPLVCPVGPLMKASWAPLTPEFSTFLEARSSVVYIGFGTLASMTLVRFTKLRDTIRVLLQSGHIDGAIWSIKKIPAGGEPSAPTKEGSDDDLLAKDSNIMMVPFAPQRAILEHPSVKLFISHAGAQSTHEAIFHGVLMLCMPIFGDHYPYALRCEENGGMALRLDKHDFTVAEAVHKARLLLEDREGTFGMNSRRMQMLSVVRQRVGPLEAAAKVLEVLFDHELRLVRPGGLEMKGKMALEPPGKRMGWWKRGGWDMVLLGPFVALYLGIGALFNKKAS</sequence>
<reference evidence="4 5" key="1">
    <citation type="journal article" date="2012" name="BMC Genomics">
        <title>Sequencing the genome of Marssonina brunnea reveals fungus-poplar co-evolution.</title>
        <authorList>
            <person name="Zhu S."/>
            <person name="Cao Y.-Z."/>
            <person name="Jiang C."/>
            <person name="Tan B.-Y."/>
            <person name="Wang Z."/>
            <person name="Feng S."/>
            <person name="Zhang L."/>
            <person name="Su X.-H."/>
            <person name="Brejova B."/>
            <person name="Vinar T."/>
            <person name="Xu M."/>
            <person name="Wang M.-X."/>
            <person name="Zhang S.-G."/>
            <person name="Huang M.-R."/>
            <person name="Wu R."/>
            <person name="Zhou Y."/>
        </authorList>
    </citation>
    <scope>NUCLEOTIDE SEQUENCE [LARGE SCALE GENOMIC DNA]</scope>
    <source>
        <strain evidence="4 5">MB_m1</strain>
    </source>
</reference>
<accession>K1Y623</accession>
<dbReference type="Gene3D" id="3.40.50.2000">
    <property type="entry name" value="Glycogen Phosphorylase B"/>
    <property type="match status" value="2"/>
</dbReference>
<dbReference type="SUPFAM" id="SSF53756">
    <property type="entry name" value="UDP-Glycosyltransferase/glycogen phosphorylase"/>
    <property type="match status" value="1"/>
</dbReference>
<gene>
    <name evidence="4" type="ORF">MBM_01311</name>
</gene>
<dbReference type="InParanoid" id="K1Y623"/>
<dbReference type="InterPro" id="IPR002213">
    <property type="entry name" value="UDP_glucos_trans"/>
</dbReference>
<dbReference type="HOGENOM" id="CLU_036519_2_0_1"/>
<dbReference type="AlphaFoldDB" id="K1Y623"/>
<keyword evidence="3" id="KW-0812">Transmembrane</keyword>
<dbReference type="InterPro" id="IPR050271">
    <property type="entry name" value="UDP-glycosyltransferase"/>
</dbReference>
<protein>
    <submittedName>
        <fullName evidence="4">UDP-glucosyl transferase family protein</fullName>
    </submittedName>
</protein>
<dbReference type="PANTHER" id="PTHR48043:SF145">
    <property type="entry name" value="FI06409P-RELATED"/>
    <property type="match status" value="1"/>
</dbReference>
<dbReference type="OMA" id="HASMYDR"/>
<evidence type="ECO:0000256" key="1">
    <source>
        <dbReference type="ARBA" id="ARBA00022676"/>
    </source>
</evidence>
<dbReference type="GO" id="GO:0008194">
    <property type="term" value="F:UDP-glycosyltransferase activity"/>
    <property type="evidence" value="ECO:0007669"/>
    <property type="project" value="InterPro"/>
</dbReference>
<keyword evidence="3" id="KW-1133">Transmembrane helix</keyword>